<accession>A2FSV2</accession>
<keyword evidence="2" id="KW-1185">Reference proteome</keyword>
<dbReference type="VEuPathDB" id="TrichDB:TVAGG3_0460860"/>
<sequence>MESSSNSSPRVSTSKKTAKYHIKMRNYFEEKTRERKYFSNPFLCDISSDNEDFALETVLPSNQGLNIKIKKSELQKENKPADEILNKQVNLDDANHVISALKMPKDYKNTAKKLNKAKKQLKELKRSQSLFDKITIGESNQILNEIFQDTEEPHEEEEEDFLI</sequence>
<proteinExistence type="predicted"/>
<gene>
    <name evidence="1" type="ORF">TVAG_398440</name>
</gene>
<dbReference type="InParanoid" id="A2FSV2"/>
<dbReference type="KEGG" id="tva:4749709"/>
<organism evidence="1 2">
    <name type="scientific">Trichomonas vaginalis (strain ATCC PRA-98 / G3)</name>
    <dbReference type="NCBI Taxonomy" id="412133"/>
    <lineage>
        <taxon>Eukaryota</taxon>
        <taxon>Metamonada</taxon>
        <taxon>Parabasalia</taxon>
        <taxon>Trichomonadida</taxon>
        <taxon>Trichomonadidae</taxon>
        <taxon>Trichomonas</taxon>
    </lineage>
</organism>
<reference evidence="1" key="1">
    <citation type="submission" date="2006-10" db="EMBL/GenBank/DDBJ databases">
        <authorList>
            <person name="Amadeo P."/>
            <person name="Zhao Q."/>
            <person name="Wortman J."/>
            <person name="Fraser-Liggett C."/>
            <person name="Carlton J."/>
        </authorList>
    </citation>
    <scope>NUCLEOTIDE SEQUENCE</scope>
    <source>
        <strain evidence="1">G3</strain>
    </source>
</reference>
<evidence type="ECO:0000313" key="2">
    <source>
        <dbReference type="Proteomes" id="UP000001542"/>
    </source>
</evidence>
<dbReference type="EMBL" id="DS113996">
    <property type="protein sequence ID" value="EAX92003.1"/>
    <property type="molecule type" value="Genomic_DNA"/>
</dbReference>
<protein>
    <submittedName>
        <fullName evidence="1">Uncharacterized protein</fullName>
    </submittedName>
</protein>
<evidence type="ECO:0000313" key="1">
    <source>
        <dbReference type="EMBL" id="EAX92003.1"/>
    </source>
</evidence>
<dbReference type="VEuPathDB" id="TrichDB:TVAG_398440"/>
<dbReference type="RefSeq" id="XP_001304933.1">
    <property type="nucleotide sequence ID" value="XM_001304932.1"/>
</dbReference>
<dbReference type="Proteomes" id="UP000001542">
    <property type="component" value="Unassembled WGS sequence"/>
</dbReference>
<dbReference type="AlphaFoldDB" id="A2FSV2"/>
<reference evidence="1" key="2">
    <citation type="journal article" date="2007" name="Science">
        <title>Draft genome sequence of the sexually transmitted pathogen Trichomonas vaginalis.</title>
        <authorList>
            <person name="Carlton J.M."/>
            <person name="Hirt R.P."/>
            <person name="Silva J.C."/>
            <person name="Delcher A.L."/>
            <person name="Schatz M."/>
            <person name="Zhao Q."/>
            <person name="Wortman J.R."/>
            <person name="Bidwell S.L."/>
            <person name="Alsmark U.C.M."/>
            <person name="Besteiro S."/>
            <person name="Sicheritz-Ponten T."/>
            <person name="Noel C.J."/>
            <person name="Dacks J.B."/>
            <person name="Foster P.G."/>
            <person name="Simillion C."/>
            <person name="Van de Peer Y."/>
            <person name="Miranda-Saavedra D."/>
            <person name="Barton G.J."/>
            <person name="Westrop G.D."/>
            <person name="Mueller S."/>
            <person name="Dessi D."/>
            <person name="Fiori P.L."/>
            <person name="Ren Q."/>
            <person name="Paulsen I."/>
            <person name="Zhang H."/>
            <person name="Bastida-Corcuera F.D."/>
            <person name="Simoes-Barbosa A."/>
            <person name="Brown M.T."/>
            <person name="Hayes R.D."/>
            <person name="Mukherjee M."/>
            <person name="Okumura C.Y."/>
            <person name="Schneider R."/>
            <person name="Smith A.J."/>
            <person name="Vanacova S."/>
            <person name="Villalvazo M."/>
            <person name="Haas B.J."/>
            <person name="Pertea M."/>
            <person name="Feldblyum T.V."/>
            <person name="Utterback T.R."/>
            <person name="Shu C.L."/>
            <person name="Osoegawa K."/>
            <person name="de Jong P.J."/>
            <person name="Hrdy I."/>
            <person name="Horvathova L."/>
            <person name="Zubacova Z."/>
            <person name="Dolezal P."/>
            <person name="Malik S.B."/>
            <person name="Logsdon J.M. Jr."/>
            <person name="Henze K."/>
            <person name="Gupta A."/>
            <person name="Wang C.C."/>
            <person name="Dunne R.L."/>
            <person name="Upcroft J.A."/>
            <person name="Upcroft P."/>
            <person name="White O."/>
            <person name="Salzberg S.L."/>
            <person name="Tang P."/>
            <person name="Chiu C.-H."/>
            <person name="Lee Y.-S."/>
            <person name="Embley T.M."/>
            <person name="Coombs G.H."/>
            <person name="Mottram J.C."/>
            <person name="Tachezy J."/>
            <person name="Fraser-Liggett C.M."/>
            <person name="Johnson P.J."/>
        </authorList>
    </citation>
    <scope>NUCLEOTIDE SEQUENCE [LARGE SCALE GENOMIC DNA]</scope>
    <source>
        <strain evidence="1">G3</strain>
    </source>
</reference>
<name>A2FSV2_TRIV3</name>